<evidence type="ECO:0000313" key="2">
    <source>
        <dbReference type="EMBL" id="KAK1722679.1"/>
    </source>
</evidence>
<proteinExistence type="predicted"/>
<gene>
    <name evidence="2" type="ORF">BDZ83DRAFT_653771</name>
</gene>
<comment type="caution">
    <text evidence="2">The sequence shown here is derived from an EMBL/GenBank/DDBJ whole genome shotgun (WGS) entry which is preliminary data.</text>
</comment>
<dbReference type="EMBL" id="JAHMHS010000076">
    <property type="protein sequence ID" value="KAK1722679.1"/>
    <property type="molecule type" value="Genomic_DNA"/>
</dbReference>
<keyword evidence="3" id="KW-1185">Reference proteome</keyword>
<feature type="chain" id="PRO_5041941014" evidence="1">
    <location>
        <begin position="22"/>
        <end position="170"/>
    </location>
</feature>
<dbReference type="AlphaFoldDB" id="A0AAD8UK17"/>
<sequence>MKFSQLAKVLLLVVSIGLGEAAPARAESLTLMPSLGSKLESSRFTMPVNRTLLAENFRNAVALTGTGESFSAEPQELLKGRVETFVAGKSPARSRLENEVEEDSARIDFRCILKCKSDGSMTDVTGEIYEASFKEGFAPLSYYKGYLDYVSGKTGVVEPKNWFLEWRAAY</sequence>
<organism evidence="2 3">
    <name type="scientific">Glomerella acutata</name>
    <name type="common">Colletotrichum acutatum</name>
    <dbReference type="NCBI Taxonomy" id="27357"/>
    <lineage>
        <taxon>Eukaryota</taxon>
        <taxon>Fungi</taxon>
        <taxon>Dikarya</taxon>
        <taxon>Ascomycota</taxon>
        <taxon>Pezizomycotina</taxon>
        <taxon>Sordariomycetes</taxon>
        <taxon>Hypocreomycetidae</taxon>
        <taxon>Glomerellales</taxon>
        <taxon>Glomerellaceae</taxon>
        <taxon>Colletotrichum</taxon>
        <taxon>Colletotrichum acutatum species complex</taxon>
    </lineage>
</organism>
<evidence type="ECO:0000313" key="3">
    <source>
        <dbReference type="Proteomes" id="UP001244207"/>
    </source>
</evidence>
<feature type="signal peptide" evidence="1">
    <location>
        <begin position="1"/>
        <end position="21"/>
    </location>
</feature>
<dbReference type="Proteomes" id="UP001244207">
    <property type="component" value="Unassembled WGS sequence"/>
</dbReference>
<reference evidence="2" key="1">
    <citation type="submission" date="2021-12" db="EMBL/GenBank/DDBJ databases">
        <title>Comparative genomics, transcriptomics and evolutionary studies reveal genomic signatures of adaptation to plant cell wall in hemibiotrophic fungi.</title>
        <authorList>
            <consortium name="DOE Joint Genome Institute"/>
            <person name="Baroncelli R."/>
            <person name="Diaz J.F."/>
            <person name="Benocci T."/>
            <person name="Peng M."/>
            <person name="Battaglia E."/>
            <person name="Haridas S."/>
            <person name="Andreopoulos W."/>
            <person name="Labutti K."/>
            <person name="Pangilinan J."/>
            <person name="Floch G.L."/>
            <person name="Makela M.R."/>
            <person name="Henrissat B."/>
            <person name="Grigoriev I.V."/>
            <person name="Crouch J.A."/>
            <person name="De Vries R.P."/>
            <person name="Sukno S.A."/>
            <person name="Thon M.R."/>
        </authorList>
    </citation>
    <scope>NUCLEOTIDE SEQUENCE</scope>
    <source>
        <strain evidence="2">CBS 112980</strain>
    </source>
</reference>
<accession>A0AAD8UK17</accession>
<evidence type="ECO:0000256" key="1">
    <source>
        <dbReference type="SAM" id="SignalP"/>
    </source>
</evidence>
<dbReference type="RefSeq" id="XP_060362734.1">
    <property type="nucleotide sequence ID" value="XM_060510643.1"/>
</dbReference>
<protein>
    <submittedName>
        <fullName evidence="2">Uncharacterized protein</fullName>
    </submittedName>
</protein>
<keyword evidence="1" id="KW-0732">Signal</keyword>
<name>A0AAD8UK17_GLOAC</name>
<dbReference type="GeneID" id="85394542"/>